<reference evidence="1" key="1">
    <citation type="journal article" date="2011" name="Mol. Biol. Rep.">
        <title>Identification of candidate genes associated with senescence in durum wheat (Triticum turgidum subsp. durum) using cDNA-AFLP.</title>
        <authorList>
            <person name="Rampino P."/>
            <person name="Pataleo S."/>
            <person name="Falco V."/>
            <person name="Mita G."/>
            <person name="Perrotta C."/>
        </authorList>
    </citation>
    <scope>NUCLEOTIDE SEQUENCE</scope>
    <source>
        <tissue evidence="1">Flag leaf</tissue>
    </source>
</reference>
<dbReference type="AlphaFoldDB" id="C4WYK8"/>
<proteinExistence type="evidence at transcript level"/>
<evidence type="ECO:0000313" key="1">
    <source>
        <dbReference type="EMBL" id="CAP74556.1"/>
    </source>
</evidence>
<accession>C4WYK8</accession>
<dbReference type="EMBL" id="AM939998">
    <property type="protein sequence ID" value="CAP74556.1"/>
    <property type="molecule type" value="mRNA"/>
</dbReference>
<sequence length="59" mass="6796">NQTVSGSQIALSVWTIWKHRNGYIFEGPHPWQTDLVHTIQEETRTCVKASTRGLNIIYL</sequence>
<gene>
    <name evidence="1" type="primary">TdLFC80</name>
</gene>
<name>C4WYK8_TRITD</name>
<feature type="non-terminal residue" evidence="1">
    <location>
        <position position="1"/>
    </location>
</feature>
<organism evidence="1">
    <name type="scientific">Triticum turgidum subsp. durum</name>
    <name type="common">Durum wheat</name>
    <name type="synonym">Triticum durum</name>
    <dbReference type="NCBI Taxonomy" id="4567"/>
    <lineage>
        <taxon>Eukaryota</taxon>
        <taxon>Viridiplantae</taxon>
        <taxon>Streptophyta</taxon>
        <taxon>Embryophyta</taxon>
        <taxon>Tracheophyta</taxon>
        <taxon>Spermatophyta</taxon>
        <taxon>Magnoliopsida</taxon>
        <taxon>Liliopsida</taxon>
        <taxon>Poales</taxon>
        <taxon>Poaceae</taxon>
        <taxon>BOP clade</taxon>
        <taxon>Pooideae</taxon>
        <taxon>Triticodae</taxon>
        <taxon>Triticeae</taxon>
        <taxon>Triticinae</taxon>
        <taxon>Triticum</taxon>
    </lineage>
</organism>
<protein>
    <submittedName>
        <fullName evidence="1">Putative TdLFC80 protein</fullName>
    </submittedName>
</protein>